<evidence type="ECO:0000313" key="2">
    <source>
        <dbReference type="EMBL" id="PIK39052.1"/>
    </source>
</evidence>
<protein>
    <submittedName>
        <fullName evidence="2">Uncharacterized protein</fullName>
    </submittedName>
</protein>
<dbReference type="STRING" id="307972.A0A2G8JTG9"/>
<dbReference type="PANTHER" id="PTHR33480:SF1">
    <property type="entry name" value="TYR RECOMBINASE DOMAIN-CONTAINING PROTEIN"/>
    <property type="match status" value="1"/>
</dbReference>
<organism evidence="2 3">
    <name type="scientific">Stichopus japonicus</name>
    <name type="common">Sea cucumber</name>
    <dbReference type="NCBI Taxonomy" id="307972"/>
    <lineage>
        <taxon>Eukaryota</taxon>
        <taxon>Metazoa</taxon>
        <taxon>Echinodermata</taxon>
        <taxon>Eleutherozoa</taxon>
        <taxon>Echinozoa</taxon>
        <taxon>Holothuroidea</taxon>
        <taxon>Aspidochirotacea</taxon>
        <taxon>Aspidochirotida</taxon>
        <taxon>Stichopodidae</taxon>
        <taxon>Apostichopus</taxon>
    </lineage>
</organism>
<evidence type="ECO:0000256" key="1">
    <source>
        <dbReference type="SAM" id="MobiDB-lite"/>
    </source>
</evidence>
<dbReference type="PANTHER" id="PTHR33480">
    <property type="entry name" value="SET DOMAIN-CONTAINING PROTEIN-RELATED"/>
    <property type="match status" value="1"/>
</dbReference>
<dbReference type="AlphaFoldDB" id="A0A2G8JTG9"/>
<dbReference type="Proteomes" id="UP000230750">
    <property type="component" value="Unassembled WGS sequence"/>
</dbReference>
<sequence length="448" mass="50473">MDLAKKLCFKHGHDQEQFGPLRTKLRQVARLLLEFRLVSKIKDASLLDLFFPPRFCIVLAAVRSLSGFDDETHTYMKPSLAIKIGHTLKKVAMMLVSQALIEGNTTKETEARSVHTLLTENWDVEVSSHALRTIYQGKRNNPKLLPLTSDVVLLTKYLKEESENSMNDISAAISPEEVQNAWKKLSNVVLTQLMLFNRKRQGEISKLSVADYSNIKKGSSHVLDAQALSKFEQDLVKVMWRVEIVGKRGRTVPVLITEEMKKVLDELVKLRSDVGVSSSNQFVFAVLEGSNHHIRGCDSLRTLSSLSGAQRPDLLRSTQSCIQVAKVSKLLVALEGNSGDPGTLLQGRNLDELELNQDEEIQENQIDESEEESEETEEQNDLLQAKQTETGTKHPLVSDESMTIRKKFKESPLTKKPINSKQQCPLDPKKYLGQKKNRLQLSVTWVTS</sequence>
<dbReference type="OrthoDB" id="6782360at2759"/>
<name>A0A2G8JTG9_STIJA</name>
<proteinExistence type="predicted"/>
<accession>A0A2G8JTG9</accession>
<evidence type="ECO:0000313" key="3">
    <source>
        <dbReference type="Proteomes" id="UP000230750"/>
    </source>
</evidence>
<feature type="compositionally biased region" description="Acidic residues" evidence="1">
    <location>
        <begin position="362"/>
        <end position="380"/>
    </location>
</feature>
<dbReference type="EMBL" id="MRZV01001282">
    <property type="protein sequence ID" value="PIK39052.1"/>
    <property type="molecule type" value="Genomic_DNA"/>
</dbReference>
<keyword evidence="3" id="KW-1185">Reference proteome</keyword>
<comment type="caution">
    <text evidence="2">The sequence shown here is derived from an EMBL/GenBank/DDBJ whole genome shotgun (WGS) entry which is preliminary data.</text>
</comment>
<feature type="region of interest" description="Disordered" evidence="1">
    <location>
        <begin position="362"/>
        <end position="430"/>
    </location>
</feature>
<gene>
    <name evidence="2" type="ORF">BSL78_24110</name>
</gene>
<reference evidence="2 3" key="1">
    <citation type="journal article" date="2017" name="PLoS Biol.">
        <title>The sea cucumber genome provides insights into morphological evolution and visceral regeneration.</title>
        <authorList>
            <person name="Zhang X."/>
            <person name="Sun L."/>
            <person name="Yuan J."/>
            <person name="Sun Y."/>
            <person name="Gao Y."/>
            <person name="Zhang L."/>
            <person name="Li S."/>
            <person name="Dai H."/>
            <person name="Hamel J.F."/>
            <person name="Liu C."/>
            <person name="Yu Y."/>
            <person name="Liu S."/>
            <person name="Lin W."/>
            <person name="Guo K."/>
            <person name="Jin S."/>
            <person name="Xu P."/>
            <person name="Storey K.B."/>
            <person name="Huan P."/>
            <person name="Zhang T."/>
            <person name="Zhou Y."/>
            <person name="Zhang J."/>
            <person name="Lin C."/>
            <person name="Li X."/>
            <person name="Xing L."/>
            <person name="Huo D."/>
            <person name="Sun M."/>
            <person name="Wang L."/>
            <person name="Mercier A."/>
            <person name="Li F."/>
            <person name="Yang H."/>
            <person name="Xiang J."/>
        </authorList>
    </citation>
    <scope>NUCLEOTIDE SEQUENCE [LARGE SCALE GENOMIC DNA]</scope>
    <source>
        <strain evidence="2">Shaxun</strain>
        <tissue evidence="2">Muscle</tissue>
    </source>
</reference>